<organism evidence="5 6">
    <name type="scientific">Paenibacillus eucommiae</name>
    <dbReference type="NCBI Taxonomy" id="1355755"/>
    <lineage>
        <taxon>Bacteria</taxon>
        <taxon>Bacillati</taxon>
        <taxon>Bacillota</taxon>
        <taxon>Bacilli</taxon>
        <taxon>Bacillales</taxon>
        <taxon>Paenibacillaceae</taxon>
        <taxon>Paenibacillus</taxon>
    </lineage>
</organism>
<dbReference type="Proteomes" id="UP001519287">
    <property type="component" value="Unassembled WGS sequence"/>
</dbReference>
<evidence type="ECO:0000259" key="4">
    <source>
        <dbReference type="SMART" id="SM00479"/>
    </source>
</evidence>
<dbReference type="InterPro" id="IPR013520">
    <property type="entry name" value="Ribonucl_H"/>
</dbReference>
<dbReference type="Pfam" id="PF00929">
    <property type="entry name" value="RNase_T"/>
    <property type="match status" value="1"/>
</dbReference>
<name>A0ABS4IVE4_9BACL</name>
<dbReference type="InterPro" id="IPR036397">
    <property type="entry name" value="RNaseH_sf"/>
</dbReference>
<dbReference type="InterPro" id="IPR047201">
    <property type="entry name" value="ERI-1_3'hExo-like"/>
</dbReference>
<keyword evidence="1" id="KW-0540">Nuclease</keyword>
<accession>A0ABS4IVE4</accession>
<evidence type="ECO:0000256" key="1">
    <source>
        <dbReference type="ARBA" id="ARBA00022722"/>
    </source>
</evidence>
<dbReference type="InterPro" id="IPR012337">
    <property type="entry name" value="RNaseH-like_sf"/>
</dbReference>
<evidence type="ECO:0000313" key="5">
    <source>
        <dbReference type="EMBL" id="MBP1991549.1"/>
    </source>
</evidence>
<dbReference type="SMART" id="SM00479">
    <property type="entry name" value="EXOIII"/>
    <property type="match status" value="1"/>
</dbReference>
<evidence type="ECO:0000256" key="2">
    <source>
        <dbReference type="ARBA" id="ARBA00022801"/>
    </source>
</evidence>
<dbReference type="CDD" id="cd06133">
    <property type="entry name" value="ERI-1_3'hExo_like"/>
    <property type="match status" value="1"/>
</dbReference>
<dbReference type="InterPro" id="IPR051274">
    <property type="entry name" value="3-5_Exoribonuclease"/>
</dbReference>
<dbReference type="PANTHER" id="PTHR23044:SF61">
    <property type="entry name" value="3'-5' EXORIBONUCLEASE 1-RELATED"/>
    <property type="match status" value="1"/>
</dbReference>
<keyword evidence="3 5" id="KW-0269">Exonuclease</keyword>
<protein>
    <submittedName>
        <fullName evidence="5">Inhibitor of KinA sporulation pathway (Predicted exonuclease)</fullName>
    </submittedName>
</protein>
<dbReference type="EMBL" id="JAGGLB010000009">
    <property type="protein sequence ID" value="MBP1991549.1"/>
    <property type="molecule type" value="Genomic_DNA"/>
</dbReference>
<proteinExistence type="predicted"/>
<gene>
    <name evidence="5" type="ORF">J2Z66_003156</name>
</gene>
<feature type="domain" description="Exonuclease" evidence="4">
    <location>
        <begin position="2"/>
        <end position="176"/>
    </location>
</feature>
<keyword evidence="2" id="KW-0378">Hydrolase</keyword>
<evidence type="ECO:0000256" key="3">
    <source>
        <dbReference type="ARBA" id="ARBA00022839"/>
    </source>
</evidence>
<comment type="caution">
    <text evidence="5">The sequence shown here is derived from an EMBL/GenBank/DDBJ whole genome shotgun (WGS) entry which is preliminary data.</text>
</comment>
<dbReference type="RefSeq" id="WP_209972294.1">
    <property type="nucleotide sequence ID" value="NZ_JAGGLB010000009.1"/>
</dbReference>
<sequence>MLLIFHDLETKKVNNRKDAELIQIGALKVRFENHTFTTLDSYMSFVRPGTPLNLETTKFTGITQEQVQNAARFPEVQRDFLAWIGEEVYYLCSWSLSDRDIFIDECRRHGLDTDWLKNYNDIQYMYGQKFNHKRRMGLAKTLEALNIAQSEQLHDALSDTRYTFEILKSMYEQDNDIFSFAQNQHYDSYKIEVVHEDKGFSNNPFANLKGLF</sequence>
<evidence type="ECO:0000313" key="6">
    <source>
        <dbReference type="Proteomes" id="UP001519287"/>
    </source>
</evidence>
<keyword evidence="6" id="KW-1185">Reference proteome</keyword>
<dbReference type="SUPFAM" id="SSF53098">
    <property type="entry name" value="Ribonuclease H-like"/>
    <property type="match status" value="1"/>
</dbReference>
<dbReference type="GO" id="GO:0004527">
    <property type="term" value="F:exonuclease activity"/>
    <property type="evidence" value="ECO:0007669"/>
    <property type="project" value="UniProtKB-KW"/>
</dbReference>
<dbReference type="Gene3D" id="3.30.420.10">
    <property type="entry name" value="Ribonuclease H-like superfamily/Ribonuclease H"/>
    <property type="match status" value="1"/>
</dbReference>
<reference evidence="5 6" key="1">
    <citation type="submission" date="2021-03" db="EMBL/GenBank/DDBJ databases">
        <title>Genomic Encyclopedia of Type Strains, Phase IV (KMG-IV): sequencing the most valuable type-strain genomes for metagenomic binning, comparative biology and taxonomic classification.</title>
        <authorList>
            <person name="Goeker M."/>
        </authorList>
    </citation>
    <scope>NUCLEOTIDE SEQUENCE [LARGE SCALE GENOMIC DNA]</scope>
    <source>
        <strain evidence="5 6">DSM 26048</strain>
    </source>
</reference>
<dbReference type="PANTHER" id="PTHR23044">
    <property type="entry name" value="3'-5' EXONUCLEASE ERI1-RELATED"/>
    <property type="match status" value="1"/>
</dbReference>